<protein>
    <submittedName>
        <fullName evidence="1">Uncharacterized protein</fullName>
    </submittedName>
</protein>
<evidence type="ECO:0000313" key="1">
    <source>
        <dbReference type="EMBL" id="KAJ9073392.1"/>
    </source>
</evidence>
<dbReference type="EMBL" id="QTSX02002910">
    <property type="protein sequence ID" value="KAJ9073392.1"/>
    <property type="molecule type" value="Genomic_DNA"/>
</dbReference>
<organism evidence="1 2">
    <name type="scientific">Entomophthora muscae</name>
    <dbReference type="NCBI Taxonomy" id="34485"/>
    <lineage>
        <taxon>Eukaryota</taxon>
        <taxon>Fungi</taxon>
        <taxon>Fungi incertae sedis</taxon>
        <taxon>Zoopagomycota</taxon>
        <taxon>Entomophthoromycotina</taxon>
        <taxon>Entomophthoromycetes</taxon>
        <taxon>Entomophthorales</taxon>
        <taxon>Entomophthoraceae</taxon>
        <taxon>Entomophthora</taxon>
    </lineage>
</organism>
<reference evidence="1" key="1">
    <citation type="submission" date="2022-04" db="EMBL/GenBank/DDBJ databases">
        <title>Genome of the entomopathogenic fungus Entomophthora muscae.</title>
        <authorList>
            <person name="Elya C."/>
            <person name="Lovett B.R."/>
            <person name="Lee E."/>
            <person name="Macias A.M."/>
            <person name="Hajek A.E."/>
            <person name="De Bivort B.L."/>
            <person name="Kasson M.T."/>
            <person name="De Fine Licht H.H."/>
            <person name="Stajich J.E."/>
        </authorList>
    </citation>
    <scope>NUCLEOTIDE SEQUENCE</scope>
    <source>
        <strain evidence="1">Berkeley</strain>
    </source>
</reference>
<keyword evidence="2" id="KW-1185">Reference proteome</keyword>
<comment type="caution">
    <text evidence="1">The sequence shown here is derived from an EMBL/GenBank/DDBJ whole genome shotgun (WGS) entry which is preliminary data.</text>
</comment>
<proteinExistence type="predicted"/>
<evidence type="ECO:0000313" key="2">
    <source>
        <dbReference type="Proteomes" id="UP001165960"/>
    </source>
</evidence>
<accession>A0ACC2TFU7</accession>
<dbReference type="Proteomes" id="UP001165960">
    <property type="component" value="Unassembled WGS sequence"/>
</dbReference>
<sequence length="202" mass="21153">MGQGSNPEPNSLQPASSEGQELGCLQPINSNANPPGSEFLPILQIFSSNTLVPANRSFPKVATCGTGSLGSETSNPTNKKSPEPAPGLSLDTCPAALLNTIATNYHPLVSNARSFTEIPTHDIGVSGSKISQSTNENCFKLTQSPGNGAGLEYLPKTNYQVVEQKGSKVYYIGAVNGNPPMPDSTPRIPTPACTSPINLTRQ</sequence>
<name>A0ACC2TFU7_9FUNG</name>
<gene>
    <name evidence="1" type="ORF">DSO57_1016933</name>
</gene>